<name>A0A6G0Y419_APHCR</name>
<dbReference type="AlphaFoldDB" id="A0A6G0Y419"/>
<protein>
    <recommendedName>
        <fullName evidence="1">Reverse transcriptase domain-containing protein</fullName>
    </recommendedName>
</protein>
<accession>A0A6G0Y419</accession>
<proteinExistence type="predicted"/>
<dbReference type="InterPro" id="IPR000477">
    <property type="entry name" value="RT_dom"/>
</dbReference>
<dbReference type="OrthoDB" id="6780615at2759"/>
<dbReference type="Pfam" id="PF00078">
    <property type="entry name" value="RVT_1"/>
    <property type="match status" value="1"/>
</dbReference>
<feature type="domain" description="Reverse transcriptase" evidence="1">
    <location>
        <begin position="12"/>
        <end position="119"/>
    </location>
</feature>
<evidence type="ECO:0000313" key="2">
    <source>
        <dbReference type="EMBL" id="KAF0748697.1"/>
    </source>
</evidence>
<comment type="caution">
    <text evidence="2">The sequence shown here is derived from an EMBL/GenBank/DDBJ whole genome shotgun (WGS) entry which is preliminary data.</text>
</comment>
<keyword evidence="3" id="KW-1185">Reference proteome</keyword>
<dbReference type="EMBL" id="VUJU01006375">
    <property type="protein sequence ID" value="KAF0748697.1"/>
    <property type="molecule type" value="Genomic_DNA"/>
</dbReference>
<sequence length="142" mass="16267">MAPCICSSHSKTQQKPISLINTLSKLIEKIINKRLIRILESTKLLTKEQCGFRINHSTLDTLTSLHTDICSAFRCNHQLITIALDITKSYNTVWKKRVLTILHLWKINGNSSIHLYVLRTFEQGDYKISRGPGPHKFFCSSL</sequence>
<reference evidence="2 3" key="1">
    <citation type="submission" date="2019-08" db="EMBL/GenBank/DDBJ databases">
        <title>Whole genome of Aphis craccivora.</title>
        <authorList>
            <person name="Voronova N.V."/>
            <person name="Shulinski R.S."/>
            <person name="Bandarenka Y.V."/>
            <person name="Zhorov D.G."/>
            <person name="Warner D."/>
        </authorList>
    </citation>
    <scope>NUCLEOTIDE SEQUENCE [LARGE SCALE GENOMIC DNA]</scope>
    <source>
        <strain evidence="2">180601</strain>
        <tissue evidence="2">Whole Body</tissue>
    </source>
</reference>
<gene>
    <name evidence="2" type="ORF">FWK35_00016932</name>
</gene>
<evidence type="ECO:0000313" key="3">
    <source>
        <dbReference type="Proteomes" id="UP000478052"/>
    </source>
</evidence>
<dbReference type="Proteomes" id="UP000478052">
    <property type="component" value="Unassembled WGS sequence"/>
</dbReference>
<evidence type="ECO:0000259" key="1">
    <source>
        <dbReference type="Pfam" id="PF00078"/>
    </source>
</evidence>
<organism evidence="2 3">
    <name type="scientific">Aphis craccivora</name>
    <name type="common">Cowpea aphid</name>
    <dbReference type="NCBI Taxonomy" id="307492"/>
    <lineage>
        <taxon>Eukaryota</taxon>
        <taxon>Metazoa</taxon>
        <taxon>Ecdysozoa</taxon>
        <taxon>Arthropoda</taxon>
        <taxon>Hexapoda</taxon>
        <taxon>Insecta</taxon>
        <taxon>Pterygota</taxon>
        <taxon>Neoptera</taxon>
        <taxon>Paraneoptera</taxon>
        <taxon>Hemiptera</taxon>
        <taxon>Sternorrhyncha</taxon>
        <taxon>Aphidomorpha</taxon>
        <taxon>Aphidoidea</taxon>
        <taxon>Aphididae</taxon>
        <taxon>Aphidini</taxon>
        <taxon>Aphis</taxon>
        <taxon>Aphis</taxon>
    </lineage>
</organism>